<reference evidence="2" key="1">
    <citation type="submission" date="2022-11" db="EMBL/GenBank/DDBJ databases">
        <title>Pseudomonas triclosanedens sp. nov., a triclosan degrader isolated from activated sludge.</title>
        <authorList>
            <person name="Yin Y."/>
            <person name="Lu Z."/>
        </authorList>
    </citation>
    <scope>NUCLEOTIDE SEQUENCE</scope>
    <source>
        <strain evidence="2">ZM23</strain>
    </source>
</reference>
<evidence type="ECO:0000313" key="2">
    <source>
        <dbReference type="EMBL" id="WAI48091.1"/>
    </source>
</evidence>
<dbReference type="EMBL" id="CP113432">
    <property type="protein sequence ID" value="WAI48091.1"/>
    <property type="molecule type" value="Genomic_DNA"/>
</dbReference>
<feature type="transmembrane region" description="Helical" evidence="1">
    <location>
        <begin position="203"/>
        <end position="224"/>
    </location>
</feature>
<evidence type="ECO:0000313" key="3">
    <source>
        <dbReference type="Proteomes" id="UP001163624"/>
    </source>
</evidence>
<feature type="transmembrane region" description="Helical" evidence="1">
    <location>
        <begin position="84"/>
        <end position="102"/>
    </location>
</feature>
<keyword evidence="1" id="KW-0812">Transmembrane</keyword>
<gene>
    <name evidence="2" type="ORF">OU419_20320</name>
</gene>
<accession>A0ABY6ZTG2</accession>
<name>A0ABY6ZTG2_9PSED</name>
<keyword evidence="3" id="KW-1185">Reference proteome</keyword>
<keyword evidence="1" id="KW-1133">Transmembrane helix</keyword>
<evidence type="ECO:0000256" key="1">
    <source>
        <dbReference type="SAM" id="Phobius"/>
    </source>
</evidence>
<feature type="transmembrane region" description="Helical" evidence="1">
    <location>
        <begin position="114"/>
        <end position="137"/>
    </location>
</feature>
<proteinExistence type="predicted"/>
<feature type="transmembrane region" description="Helical" evidence="1">
    <location>
        <begin position="149"/>
        <end position="168"/>
    </location>
</feature>
<sequence>MFALKLTLVPLFLLLVSLAGRWWGPAVAGCLAALPAIAGPILYLITVEYGRSFGAQAALLALAAIFASETFNFTYAWLCRNHRWPLALTGATLAWLIAAWALTQLPVHPVSSAAAWALMAAGLGTLTSHLFMPRAGITATGASLSRFELALRMLVGAVLTLAVTALAGWAGPNWSGLLAVFPLLSIVLCVSSQRLHGAGFVIALLRGMVTGRPAFAAFCLWLALRLPDNEILPSFAEAALLAMLAQGAMRRLIGIRGRKAARAA</sequence>
<dbReference type="RefSeq" id="WP_254474733.1">
    <property type="nucleotide sequence ID" value="NZ_CP113432.1"/>
</dbReference>
<feature type="transmembrane region" description="Helical" evidence="1">
    <location>
        <begin position="230"/>
        <end position="249"/>
    </location>
</feature>
<dbReference type="Proteomes" id="UP001163624">
    <property type="component" value="Chromosome"/>
</dbReference>
<protein>
    <submittedName>
        <fullName evidence="2">Uncharacterized protein</fullName>
    </submittedName>
</protein>
<organism evidence="2 3">
    <name type="scientific">Pseudomonas triclosanedens</name>
    <dbReference type="NCBI Taxonomy" id="2961893"/>
    <lineage>
        <taxon>Bacteria</taxon>
        <taxon>Pseudomonadati</taxon>
        <taxon>Pseudomonadota</taxon>
        <taxon>Gammaproteobacteria</taxon>
        <taxon>Pseudomonadales</taxon>
        <taxon>Pseudomonadaceae</taxon>
        <taxon>Pseudomonas</taxon>
    </lineage>
</organism>
<keyword evidence="1" id="KW-0472">Membrane</keyword>
<feature type="transmembrane region" description="Helical" evidence="1">
    <location>
        <begin position="174"/>
        <end position="191"/>
    </location>
</feature>
<feature type="transmembrane region" description="Helical" evidence="1">
    <location>
        <begin position="52"/>
        <end position="72"/>
    </location>
</feature>